<evidence type="ECO:0000256" key="6">
    <source>
        <dbReference type="ARBA" id="ARBA00023237"/>
    </source>
</evidence>
<evidence type="ECO:0000256" key="3">
    <source>
        <dbReference type="ARBA" id="ARBA00022452"/>
    </source>
</evidence>
<organism evidence="10 11">
    <name type="scientific">Sphingobacterium paramultivorum</name>
    <dbReference type="NCBI Taxonomy" id="2886510"/>
    <lineage>
        <taxon>Bacteria</taxon>
        <taxon>Pseudomonadati</taxon>
        <taxon>Bacteroidota</taxon>
        <taxon>Sphingobacteriia</taxon>
        <taxon>Sphingobacteriales</taxon>
        <taxon>Sphingobacteriaceae</taxon>
        <taxon>Sphingobacterium</taxon>
    </lineage>
</organism>
<dbReference type="InterPro" id="IPR039426">
    <property type="entry name" value="TonB-dep_rcpt-like"/>
</dbReference>
<keyword evidence="2 7" id="KW-0813">Transport</keyword>
<evidence type="ECO:0000256" key="8">
    <source>
        <dbReference type="SAM" id="SignalP"/>
    </source>
</evidence>
<keyword evidence="5 7" id="KW-0472">Membrane</keyword>
<reference evidence="10 11" key="1">
    <citation type="journal article" date="2020" name="G3 (Bethesda)">
        <title>CeMbio - The Caenorhabditis elegans Microbiome Resource.</title>
        <authorList>
            <person name="Dirksen P."/>
            <person name="Assie A."/>
            <person name="Zimmermann J."/>
            <person name="Zhang F."/>
            <person name="Tietje A.M."/>
            <person name="Marsh S.A."/>
            <person name="Felix M.A."/>
            <person name="Shapira M."/>
            <person name="Kaleta C."/>
            <person name="Schulenburg H."/>
            <person name="Samuel B."/>
        </authorList>
    </citation>
    <scope>NUCLEOTIDE SEQUENCE [LARGE SCALE GENOMIC DNA]</scope>
    <source>
        <strain evidence="10 11">BIGb0170</strain>
    </source>
</reference>
<comment type="subcellular location">
    <subcellularLocation>
        <location evidence="1 7">Cell outer membrane</location>
        <topology evidence="1 7">Multi-pass membrane protein</topology>
    </subcellularLocation>
</comment>
<proteinExistence type="inferred from homology"/>
<dbReference type="NCBIfam" id="TIGR04057">
    <property type="entry name" value="SusC_RagA_signa"/>
    <property type="match status" value="1"/>
</dbReference>
<protein>
    <submittedName>
        <fullName evidence="10">SusC/RagA family TonB-linked outer membrane protein</fullName>
    </submittedName>
</protein>
<keyword evidence="4 7" id="KW-0812">Transmembrane</keyword>
<dbReference type="EMBL" id="CP058555">
    <property type="protein sequence ID" value="QMV69278.1"/>
    <property type="molecule type" value="Genomic_DNA"/>
</dbReference>
<keyword evidence="11" id="KW-1185">Reference proteome</keyword>
<accession>A0A7G5E5K3</accession>
<comment type="similarity">
    <text evidence="7">Belongs to the TonB-dependent receptor family.</text>
</comment>
<feature type="domain" description="TonB-dependent receptor plug" evidence="9">
    <location>
        <begin position="117"/>
        <end position="239"/>
    </location>
</feature>
<sequence length="1099" mass="120891">MSLFYKRSAGLAICTLFSASALYAQQTITGTVKDANGPISGVTVAVKGTTRATQTTVNGSFNIQAAQGETIRITRVGYTPQEILVGTNTKISITLSQNASALDEVVVTGLGESRERRQLGYAMTQISGEDIAKTNAINPIAALQGMVPGMQVNVGTGGPQSTPRFLIRGASSLDPFGNTPLIVVDGIIMDDDVVIPNRGGEQDFGNILKNFNLDDIESISVLNGGSVTALYGSRASNGVILITTKKGYSQRGLGVSFTHTQGIDDPYATVDFQDKYGTGILPNYVYPKGNDGLEQIPATYFGYSFGPAFDGRTLKDPAGHEIKFQPNNSILDLYQTGQYRNSNLALSGGNEQTTFRISYSNSYAKGVVPQNKFDRNSIALRATHRIRKAVVIDAGATYVGSNSFNPNRSSGGNNLMYGLTWGMPREYDLMYWKDQYLNPINGGVSDQDPTSSQGVFFTLYEQKQLQKEENFRGNINAKINFTDWLQMENIFSVNLFNANNEQRNRGQESNFNGGSYRTNQYRVIQTRYHSNINYRKTFNDFEVTALGGAEVNRSERKGLEAWTNGMRIPDIFRLSNSTNAIGYSESKPYISQSFSLLFQGAVTYKKWLTLNLYGRNDWDSSLLYPDQTGTYSYFYPGMDLAWTFHDALKLPSTIFSFSKLRFSYNIVGKGTDAYRAMTGYYLPTSNYISAENGEITRYYFDSNNLGNRHLVPEKSSTWETGTDLRFLNNRLGIDFTYYQKNTKNQIINLPVSQESGVSNALINSGHIRNQGIEAKIYGTPIKKENFSWDVAFNYTRNRSKIIALAPGVTVSSLEGDDGIRAIAEVGGEYGVMVASYGLARFQARDGSGNPIDHPSNGKYVMSPTTTGASYVRSQNYAQGLEKEVKIGSTQPKFLGSIINTVNYKALSLSVMLDSKFGGYVYSPTYNYGSQTGQIASTLYGRKGEAGGIQFKDANGNEAWGLIPDGVFAQGTMLGGKDVGGMSYQEAVDQGLKNPMLTYAYYNNTFGWGAGIREKSAFESSWVMVRDVSVSYDLPRTTASRFKLNNLRMTLSGRNLGYLYNSLPDNINPEDYRSTGSASAFLGGGTPLIRSFSVTLNTNF</sequence>
<dbReference type="Gene3D" id="2.170.130.10">
    <property type="entry name" value="TonB-dependent receptor, plug domain"/>
    <property type="match status" value="1"/>
</dbReference>
<dbReference type="InterPro" id="IPR008969">
    <property type="entry name" value="CarboxyPept-like_regulatory"/>
</dbReference>
<dbReference type="InterPro" id="IPR037066">
    <property type="entry name" value="Plug_dom_sf"/>
</dbReference>
<feature type="chain" id="PRO_5028990090" evidence="8">
    <location>
        <begin position="25"/>
        <end position="1099"/>
    </location>
</feature>
<dbReference type="Pfam" id="PF07715">
    <property type="entry name" value="Plug"/>
    <property type="match status" value="1"/>
</dbReference>
<evidence type="ECO:0000313" key="11">
    <source>
        <dbReference type="Proteomes" id="UP000515450"/>
    </source>
</evidence>
<dbReference type="Proteomes" id="UP000515450">
    <property type="component" value="Chromosome"/>
</dbReference>
<dbReference type="InterPro" id="IPR012910">
    <property type="entry name" value="Plug_dom"/>
</dbReference>
<evidence type="ECO:0000256" key="4">
    <source>
        <dbReference type="ARBA" id="ARBA00022692"/>
    </source>
</evidence>
<dbReference type="SUPFAM" id="SSF56935">
    <property type="entry name" value="Porins"/>
    <property type="match status" value="1"/>
</dbReference>
<dbReference type="RefSeq" id="WP_182330160.1">
    <property type="nucleotide sequence ID" value="NZ_CP058555.1"/>
</dbReference>
<dbReference type="NCBIfam" id="TIGR04056">
    <property type="entry name" value="OMP_RagA_SusC"/>
    <property type="match status" value="1"/>
</dbReference>
<evidence type="ECO:0000256" key="5">
    <source>
        <dbReference type="ARBA" id="ARBA00023136"/>
    </source>
</evidence>
<keyword evidence="6 7" id="KW-0998">Cell outer membrane</keyword>
<evidence type="ECO:0000256" key="7">
    <source>
        <dbReference type="PROSITE-ProRule" id="PRU01360"/>
    </source>
</evidence>
<dbReference type="AlphaFoldDB" id="A0A7G5E5K3"/>
<dbReference type="InterPro" id="IPR023997">
    <property type="entry name" value="TonB-dep_OMP_SusC/RagA_CS"/>
</dbReference>
<dbReference type="Pfam" id="PF13715">
    <property type="entry name" value="CarbopepD_reg_2"/>
    <property type="match status" value="1"/>
</dbReference>
<dbReference type="InterPro" id="IPR023996">
    <property type="entry name" value="TonB-dep_OMP_SusC/RagA"/>
</dbReference>
<dbReference type="Gene3D" id="2.40.170.20">
    <property type="entry name" value="TonB-dependent receptor, beta-barrel domain"/>
    <property type="match status" value="1"/>
</dbReference>
<keyword evidence="3 7" id="KW-1134">Transmembrane beta strand</keyword>
<evidence type="ECO:0000313" key="10">
    <source>
        <dbReference type="EMBL" id="QMV69278.1"/>
    </source>
</evidence>
<dbReference type="Gene3D" id="2.60.40.1120">
    <property type="entry name" value="Carboxypeptidase-like, regulatory domain"/>
    <property type="match status" value="1"/>
</dbReference>
<dbReference type="SUPFAM" id="SSF49464">
    <property type="entry name" value="Carboxypeptidase regulatory domain-like"/>
    <property type="match status" value="1"/>
</dbReference>
<dbReference type="PROSITE" id="PS52016">
    <property type="entry name" value="TONB_DEPENDENT_REC_3"/>
    <property type="match status" value="1"/>
</dbReference>
<dbReference type="GO" id="GO:0009279">
    <property type="term" value="C:cell outer membrane"/>
    <property type="evidence" value="ECO:0007669"/>
    <property type="project" value="UniProtKB-SubCell"/>
</dbReference>
<evidence type="ECO:0000256" key="1">
    <source>
        <dbReference type="ARBA" id="ARBA00004571"/>
    </source>
</evidence>
<dbReference type="InterPro" id="IPR036942">
    <property type="entry name" value="Beta-barrel_TonB_sf"/>
</dbReference>
<keyword evidence="8" id="KW-0732">Signal</keyword>
<feature type="signal peptide" evidence="8">
    <location>
        <begin position="1"/>
        <end position="24"/>
    </location>
</feature>
<gene>
    <name evidence="10" type="ORF">HS960_17155</name>
</gene>
<name>A0A7G5E5K3_9SPHI</name>
<evidence type="ECO:0000259" key="9">
    <source>
        <dbReference type="Pfam" id="PF07715"/>
    </source>
</evidence>
<evidence type="ECO:0000256" key="2">
    <source>
        <dbReference type="ARBA" id="ARBA00022448"/>
    </source>
</evidence>